<accession>A0ABY7CUC4</accession>
<dbReference type="Proteomes" id="UP001164743">
    <property type="component" value="Chromosome 10A"/>
</dbReference>
<proteinExistence type="predicted"/>
<name>A0ABY7CUC4_9BASI</name>
<protein>
    <submittedName>
        <fullName evidence="1">Uncharacterized protein</fullName>
    </submittedName>
</protein>
<sequence length="115" mass="12626">MSNRQPLISFGPPNKRHDLTEGTQALQSFYFGSQNNVLEAPTNPYKLLANAHHPLLDIDLRHDPPSNPVLPLLTSQLHAADCCIRGIACIVQKTIRSPTEIMSHVTHLLLATGAD</sequence>
<keyword evidence="2" id="KW-1185">Reference proteome</keyword>
<organism evidence="1 2">
    <name type="scientific">Puccinia triticina</name>
    <dbReference type="NCBI Taxonomy" id="208348"/>
    <lineage>
        <taxon>Eukaryota</taxon>
        <taxon>Fungi</taxon>
        <taxon>Dikarya</taxon>
        <taxon>Basidiomycota</taxon>
        <taxon>Pucciniomycotina</taxon>
        <taxon>Pucciniomycetes</taxon>
        <taxon>Pucciniales</taxon>
        <taxon>Pucciniaceae</taxon>
        <taxon>Puccinia</taxon>
    </lineage>
</organism>
<dbReference type="EMBL" id="CP110430">
    <property type="protein sequence ID" value="WAQ88846.1"/>
    <property type="molecule type" value="Genomic_DNA"/>
</dbReference>
<reference evidence="1" key="1">
    <citation type="submission" date="2022-10" db="EMBL/GenBank/DDBJ databases">
        <title>Puccinia triticina Genome sequencing and assembly.</title>
        <authorList>
            <person name="Li C."/>
        </authorList>
    </citation>
    <scope>NUCLEOTIDE SEQUENCE</scope>
    <source>
        <strain evidence="1">Pt15</strain>
    </source>
</reference>
<dbReference type="GeneID" id="77801320"/>
<dbReference type="RefSeq" id="XP_053024401.1">
    <property type="nucleotide sequence ID" value="XM_053160425.1"/>
</dbReference>
<evidence type="ECO:0000313" key="1">
    <source>
        <dbReference type="EMBL" id="WAQ88846.1"/>
    </source>
</evidence>
<gene>
    <name evidence="1" type="ORF">PtA15_10A266</name>
</gene>
<evidence type="ECO:0000313" key="2">
    <source>
        <dbReference type="Proteomes" id="UP001164743"/>
    </source>
</evidence>